<name>A0A4C1VVA4_EUMVA</name>
<dbReference type="STRING" id="151549.A0A4C1VVA4"/>
<dbReference type="Proteomes" id="UP000299102">
    <property type="component" value="Unassembled WGS sequence"/>
</dbReference>
<keyword evidence="2" id="KW-0597">Phosphoprotein</keyword>
<keyword evidence="1" id="KW-1017">Isopeptide bond</keyword>
<comment type="caution">
    <text evidence="5">The sequence shown here is derived from an EMBL/GenBank/DDBJ whole genome shotgun (WGS) entry which is preliminary data.</text>
</comment>
<organism evidence="5 6">
    <name type="scientific">Eumeta variegata</name>
    <name type="common">Bagworm moth</name>
    <name type="synonym">Eumeta japonica</name>
    <dbReference type="NCBI Taxonomy" id="151549"/>
    <lineage>
        <taxon>Eukaryota</taxon>
        <taxon>Metazoa</taxon>
        <taxon>Ecdysozoa</taxon>
        <taxon>Arthropoda</taxon>
        <taxon>Hexapoda</taxon>
        <taxon>Insecta</taxon>
        <taxon>Pterygota</taxon>
        <taxon>Neoptera</taxon>
        <taxon>Endopterygota</taxon>
        <taxon>Lepidoptera</taxon>
        <taxon>Glossata</taxon>
        <taxon>Ditrysia</taxon>
        <taxon>Tineoidea</taxon>
        <taxon>Psychidae</taxon>
        <taxon>Oiketicinae</taxon>
        <taxon>Eumeta</taxon>
    </lineage>
</organism>
<evidence type="ECO:0000259" key="4">
    <source>
        <dbReference type="Pfam" id="PF12012"/>
    </source>
</evidence>
<feature type="domain" description="ZMYM2-like/QRICH1 C-terminal" evidence="4">
    <location>
        <begin position="12"/>
        <end position="56"/>
    </location>
</feature>
<accession>A0A4C1VVA4</accession>
<dbReference type="EMBL" id="BGZK01000422">
    <property type="protein sequence ID" value="GBP42683.1"/>
    <property type="molecule type" value="Genomic_DNA"/>
</dbReference>
<dbReference type="PANTHER" id="PTHR45736">
    <property type="entry name" value="ZINC FINGER MYM-TYPE PROTEIN"/>
    <property type="match status" value="1"/>
</dbReference>
<sequence length="68" mass="7848">MTVPLCLRDMLAQSVRTRNDVFYLQPERSCVPDSPVWYSTQPLSREALAKMLHRVKMVKEINIALLTS</sequence>
<proteinExistence type="predicted"/>
<dbReference type="InterPro" id="IPR051284">
    <property type="entry name" value="ZnF_MYMT-QRICH1"/>
</dbReference>
<dbReference type="InterPro" id="IPR021893">
    <property type="entry name" value="ZMYM2-like_C"/>
</dbReference>
<evidence type="ECO:0000256" key="3">
    <source>
        <dbReference type="ARBA" id="ARBA00022843"/>
    </source>
</evidence>
<reference evidence="5 6" key="1">
    <citation type="journal article" date="2019" name="Commun. Biol.">
        <title>The bagworm genome reveals a unique fibroin gene that provides high tensile strength.</title>
        <authorList>
            <person name="Kono N."/>
            <person name="Nakamura H."/>
            <person name="Ohtoshi R."/>
            <person name="Tomita M."/>
            <person name="Numata K."/>
            <person name="Arakawa K."/>
        </authorList>
    </citation>
    <scope>NUCLEOTIDE SEQUENCE [LARGE SCALE GENOMIC DNA]</scope>
</reference>
<dbReference type="Pfam" id="PF12012">
    <property type="entry name" value="DUF3504"/>
    <property type="match status" value="1"/>
</dbReference>
<evidence type="ECO:0000256" key="1">
    <source>
        <dbReference type="ARBA" id="ARBA00022499"/>
    </source>
</evidence>
<protein>
    <submittedName>
        <fullName evidence="5">Zinc finger MYM-type protein 4</fullName>
    </submittedName>
</protein>
<evidence type="ECO:0000256" key="2">
    <source>
        <dbReference type="ARBA" id="ARBA00022553"/>
    </source>
</evidence>
<evidence type="ECO:0000313" key="5">
    <source>
        <dbReference type="EMBL" id="GBP42683.1"/>
    </source>
</evidence>
<dbReference type="AlphaFoldDB" id="A0A4C1VVA4"/>
<gene>
    <name evidence="5" type="primary">ZMYM4</name>
    <name evidence="5" type="ORF">EVAR_21958_1</name>
</gene>
<dbReference type="OrthoDB" id="10025028at2759"/>
<evidence type="ECO:0000313" key="6">
    <source>
        <dbReference type="Proteomes" id="UP000299102"/>
    </source>
</evidence>
<keyword evidence="3" id="KW-0832">Ubl conjugation</keyword>
<dbReference type="PANTHER" id="PTHR45736:SF1">
    <property type="entry name" value="WITHOUT CHILDREN, ISOFORM B"/>
    <property type="match status" value="1"/>
</dbReference>
<keyword evidence="6" id="KW-1185">Reference proteome</keyword>